<evidence type="ECO:0000313" key="9">
    <source>
        <dbReference type="EMBL" id="MBC8544196.1"/>
    </source>
</evidence>
<dbReference type="RefSeq" id="WP_177718623.1">
    <property type="nucleotide sequence ID" value="NZ_JACRSQ010000017.1"/>
</dbReference>
<dbReference type="GO" id="GO:0106300">
    <property type="term" value="P:protein-DNA covalent cross-linking repair"/>
    <property type="evidence" value="ECO:0007669"/>
    <property type="project" value="InterPro"/>
</dbReference>
<evidence type="ECO:0000256" key="3">
    <source>
        <dbReference type="ARBA" id="ARBA00022763"/>
    </source>
</evidence>
<dbReference type="InterPro" id="IPR036590">
    <property type="entry name" value="SRAP-like"/>
</dbReference>
<keyword evidence="4 8" id="KW-0378">Hydrolase</keyword>
<evidence type="ECO:0000256" key="5">
    <source>
        <dbReference type="ARBA" id="ARBA00023124"/>
    </source>
</evidence>
<reference evidence="9" key="1">
    <citation type="submission" date="2020-08" db="EMBL/GenBank/DDBJ databases">
        <title>Genome public.</title>
        <authorList>
            <person name="Liu C."/>
            <person name="Sun Q."/>
        </authorList>
    </citation>
    <scope>NUCLEOTIDE SEQUENCE</scope>
    <source>
        <strain evidence="9">NSJ-32</strain>
    </source>
</reference>
<dbReference type="EC" id="3.4.-.-" evidence="8"/>
<evidence type="ECO:0000256" key="8">
    <source>
        <dbReference type="RuleBase" id="RU364100"/>
    </source>
</evidence>
<evidence type="ECO:0000256" key="6">
    <source>
        <dbReference type="ARBA" id="ARBA00023125"/>
    </source>
</evidence>
<dbReference type="SUPFAM" id="SSF143081">
    <property type="entry name" value="BB1717-like"/>
    <property type="match status" value="1"/>
</dbReference>
<comment type="similarity">
    <text evidence="1 8">Belongs to the SOS response-associated peptidase family.</text>
</comment>
<dbReference type="Proteomes" id="UP000657006">
    <property type="component" value="Unassembled WGS sequence"/>
</dbReference>
<evidence type="ECO:0000256" key="4">
    <source>
        <dbReference type="ARBA" id="ARBA00022801"/>
    </source>
</evidence>
<accession>A0A926DUA1</accession>
<keyword evidence="3" id="KW-0227">DNA damage</keyword>
<dbReference type="Gene3D" id="3.90.1680.10">
    <property type="entry name" value="SOS response associated peptidase-like"/>
    <property type="match status" value="1"/>
</dbReference>
<dbReference type="AlphaFoldDB" id="A0A926DUA1"/>
<keyword evidence="10" id="KW-1185">Reference proteome</keyword>
<keyword evidence="5" id="KW-0190">Covalent protein-DNA linkage</keyword>
<dbReference type="GO" id="GO:0016829">
    <property type="term" value="F:lyase activity"/>
    <property type="evidence" value="ECO:0007669"/>
    <property type="project" value="UniProtKB-KW"/>
</dbReference>
<evidence type="ECO:0000256" key="2">
    <source>
        <dbReference type="ARBA" id="ARBA00022670"/>
    </source>
</evidence>
<protein>
    <recommendedName>
        <fullName evidence="8">Abasic site processing protein</fullName>
        <ecNumber evidence="8">3.4.-.-</ecNumber>
    </recommendedName>
</protein>
<dbReference type="PANTHER" id="PTHR13604">
    <property type="entry name" value="DC12-RELATED"/>
    <property type="match status" value="1"/>
</dbReference>
<dbReference type="GO" id="GO:0003697">
    <property type="term" value="F:single-stranded DNA binding"/>
    <property type="evidence" value="ECO:0007669"/>
    <property type="project" value="InterPro"/>
</dbReference>
<dbReference type="InterPro" id="IPR003738">
    <property type="entry name" value="SRAP"/>
</dbReference>
<evidence type="ECO:0000313" key="10">
    <source>
        <dbReference type="Proteomes" id="UP000657006"/>
    </source>
</evidence>
<keyword evidence="7" id="KW-0456">Lyase</keyword>
<keyword evidence="2 8" id="KW-0645">Protease</keyword>
<name>A0A926DUA1_9FIRM</name>
<gene>
    <name evidence="9" type="ORF">H8730_11675</name>
</gene>
<dbReference type="Pfam" id="PF02586">
    <property type="entry name" value="SRAP"/>
    <property type="match status" value="1"/>
</dbReference>
<dbReference type="GO" id="GO:0006508">
    <property type="term" value="P:proteolysis"/>
    <property type="evidence" value="ECO:0007669"/>
    <property type="project" value="UniProtKB-KW"/>
</dbReference>
<sequence>MCGRYTLFTEEETDELRRIVEELQKKNGEVKTGEIFPTNVAPVLIAQDGKPVPMAYTWGFARPGRTGVVINARAETVAEKPMFRACMQNTRCVVPSTGFYEWTKDARKQKYLFRLPKQKALYMAGLWTMGEDGGRFTIVTTAANASVQEVHHRMPVILEEDEIEDWLCNPTAAAEILQLIPPRLEKTAVNGEQMALW</sequence>
<evidence type="ECO:0000256" key="1">
    <source>
        <dbReference type="ARBA" id="ARBA00008136"/>
    </source>
</evidence>
<comment type="caution">
    <text evidence="9">The sequence shown here is derived from an EMBL/GenBank/DDBJ whole genome shotgun (WGS) entry which is preliminary data.</text>
</comment>
<keyword evidence="6" id="KW-0238">DNA-binding</keyword>
<organism evidence="9 10">
    <name type="scientific">Bianquea renquensis</name>
    <dbReference type="NCBI Taxonomy" id="2763661"/>
    <lineage>
        <taxon>Bacteria</taxon>
        <taxon>Bacillati</taxon>
        <taxon>Bacillota</taxon>
        <taxon>Clostridia</taxon>
        <taxon>Eubacteriales</taxon>
        <taxon>Bianqueaceae</taxon>
        <taxon>Bianquea</taxon>
    </lineage>
</organism>
<proteinExistence type="inferred from homology"/>
<dbReference type="GO" id="GO:0008233">
    <property type="term" value="F:peptidase activity"/>
    <property type="evidence" value="ECO:0007669"/>
    <property type="project" value="UniProtKB-KW"/>
</dbReference>
<evidence type="ECO:0000256" key="7">
    <source>
        <dbReference type="ARBA" id="ARBA00023239"/>
    </source>
</evidence>
<dbReference type="PANTHER" id="PTHR13604:SF0">
    <property type="entry name" value="ABASIC SITE PROCESSING PROTEIN HMCES"/>
    <property type="match status" value="1"/>
</dbReference>
<dbReference type="EMBL" id="JACRSQ010000017">
    <property type="protein sequence ID" value="MBC8544196.1"/>
    <property type="molecule type" value="Genomic_DNA"/>
</dbReference>